<dbReference type="GO" id="GO:0004515">
    <property type="term" value="F:nicotinate-nucleotide adenylyltransferase activity"/>
    <property type="evidence" value="ECO:0007669"/>
    <property type="project" value="UniProtKB-EC"/>
</dbReference>
<organism evidence="9">
    <name type="scientific">mine drainage metagenome</name>
    <dbReference type="NCBI Taxonomy" id="410659"/>
    <lineage>
        <taxon>unclassified sequences</taxon>
        <taxon>metagenomes</taxon>
        <taxon>ecological metagenomes</taxon>
    </lineage>
</organism>
<keyword evidence="4 9" id="KW-0548">Nucleotidyltransferase</keyword>
<evidence type="ECO:0000256" key="4">
    <source>
        <dbReference type="ARBA" id="ARBA00022695"/>
    </source>
</evidence>
<evidence type="ECO:0000256" key="6">
    <source>
        <dbReference type="ARBA" id="ARBA00022840"/>
    </source>
</evidence>
<dbReference type="Pfam" id="PF01467">
    <property type="entry name" value="CTP_transf_like"/>
    <property type="match status" value="1"/>
</dbReference>
<dbReference type="PANTHER" id="PTHR39321">
    <property type="entry name" value="NICOTINATE-NUCLEOTIDE ADENYLYLTRANSFERASE-RELATED"/>
    <property type="match status" value="1"/>
</dbReference>
<evidence type="ECO:0000256" key="3">
    <source>
        <dbReference type="ARBA" id="ARBA00022679"/>
    </source>
</evidence>
<dbReference type="GO" id="GO:0009435">
    <property type="term" value="P:NAD+ biosynthetic process"/>
    <property type="evidence" value="ECO:0007669"/>
    <property type="project" value="UniProtKB-UniPathway"/>
</dbReference>
<dbReference type="UniPathway" id="UPA00253"/>
<evidence type="ECO:0000259" key="8">
    <source>
        <dbReference type="Pfam" id="PF01467"/>
    </source>
</evidence>
<reference evidence="9" key="1">
    <citation type="submission" date="2009-10" db="EMBL/GenBank/DDBJ databases">
        <title>Diversity of trophic interactions inside an arsenic-rich microbial ecosystem.</title>
        <authorList>
            <person name="Bertin P.N."/>
            <person name="Heinrich-Salmeron A."/>
            <person name="Pelletier E."/>
            <person name="Goulhen-Chollet F."/>
            <person name="Arsene-Ploetze F."/>
            <person name="Gallien S."/>
            <person name="Calteau A."/>
            <person name="Vallenet D."/>
            <person name="Casiot C."/>
            <person name="Chane-Woon-Ming B."/>
            <person name="Giloteaux L."/>
            <person name="Barakat M."/>
            <person name="Bonnefoy V."/>
            <person name="Bruneel O."/>
            <person name="Chandler M."/>
            <person name="Cleiss J."/>
            <person name="Duran R."/>
            <person name="Elbaz-Poulichet F."/>
            <person name="Fonknechten N."/>
            <person name="Lauga B."/>
            <person name="Mornico D."/>
            <person name="Ortet P."/>
            <person name="Schaeffer C."/>
            <person name="Siguier P."/>
            <person name="Alexander Thil Smith A."/>
            <person name="Van Dorsselaer A."/>
            <person name="Weissenbach J."/>
            <person name="Medigue C."/>
            <person name="Le Paslier D."/>
        </authorList>
    </citation>
    <scope>NUCLEOTIDE SEQUENCE</scope>
</reference>
<evidence type="ECO:0000313" key="9">
    <source>
        <dbReference type="EMBL" id="CBH96278.1"/>
    </source>
</evidence>
<sequence>MSDATIATVAKPPRIGLLGGSFDPIHTAHLQLALSARRELALDAVWLIPAGQPWQRDPLAASQADRWAMLELAIAGHAGLHGCDIELKRQGPSYTIDTLRALQTAHPDTAFTFILGADQLRNLTSWNGWEDIAACVDLAVARRPGHSDAAPSELPHALARAGHVLHRLAMDEIDLSATRVRECVARGVPLGALMPAPVARYIEDHHLYSTPTPHGHS</sequence>
<evidence type="ECO:0000256" key="1">
    <source>
        <dbReference type="ARBA" id="ARBA00004790"/>
    </source>
</evidence>
<protein>
    <submittedName>
        <fullName evidence="9">Putative nicotinate-nucleotide adenylyltransferase (Deamido-NAD(+) pyrophosphorylase) (Deamido-NAD(+) diphosphorylase) (Nicotinate mononucleotide adenylyltransferase) (NaMN adenylyltransferase) (NadD)</fullName>
        <ecNumber evidence="9">2.7.7.18</ecNumber>
    </submittedName>
</protein>
<proteinExistence type="inferred from homology"/>
<dbReference type="Gene3D" id="3.40.50.620">
    <property type="entry name" value="HUPs"/>
    <property type="match status" value="1"/>
</dbReference>
<dbReference type="NCBIfam" id="NF000840">
    <property type="entry name" value="PRK00071.1-3"/>
    <property type="match status" value="1"/>
</dbReference>
<dbReference type="HAMAP" id="MF_00244">
    <property type="entry name" value="NaMN_adenylyltr"/>
    <property type="match status" value="1"/>
</dbReference>
<name>E6PMX6_9ZZZZ</name>
<gene>
    <name evidence="9" type="ORF">CARN2_2219</name>
</gene>
<dbReference type="CDD" id="cd02165">
    <property type="entry name" value="NMNAT"/>
    <property type="match status" value="1"/>
</dbReference>
<dbReference type="InterPro" id="IPR014729">
    <property type="entry name" value="Rossmann-like_a/b/a_fold"/>
</dbReference>
<dbReference type="EMBL" id="CABM01000024">
    <property type="protein sequence ID" value="CBH96278.1"/>
    <property type="molecule type" value="Genomic_DNA"/>
</dbReference>
<accession>E6PMX6</accession>
<keyword evidence="2" id="KW-0662">Pyridine nucleotide biosynthesis</keyword>
<comment type="pathway">
    <text evidence="1">Cofactor biosynthesis; NAD(+) biosynthesis.</text>
</comment>
<dbReference type="InterPro" id="IPR005248">
    <property type="entry name" value="NadD/NMNAT"/>
</dbReference>
<evidence type="ECO:0000256" key="2">
    <source>
        <dbReference type="ARBA" id="ARBA00022642"/>
    </source>
</evidence>
<dbReference type="NCBIfam" id="TIGR00482">
    <property type="entry name" value="nicotinate (nicotinamide) nucleotide adenylyltransferase"/>
    <property type="match status" value="1"/>
</dbReference>
<dbReference type="GO" id="GO:0005524">
    <property type="term" value="F:ATP binding"/>
    <property type="evidence" value="ECO:0007669"/>
    <property type="project" value="UniProtKB-KW"/>
</dbReference>
<evidence type="ECO:0000256" key="7">
    <source>
        <dbReference type="ARBA" id="ARBA00023027"/>
    </source>
</evidence>
<dbReference type="PANTHER" id="PTHR39321:SF3">
    <property type="entry name" value="PHOSPHOPANTETHEINE ADENYLYLTRANSFERASE"/>
    <property type="match status" value="1"/>
</dbReference>
<dbReference type="AlphaFoldDB" id="E6PMX6"/>
<comment type="caution">
    <text evidence="9">The sequence shown here is derived from an EMBL/GenBank/DDBJ whole genome shotgun (WGS) entry which is preliminary data.</text>
</comment>
<keyword evidence="7" id="KW-0520">NAD</keyword>
<dbReference type="EC" id="2.7.7.18" evidence="9"/>
<evidence type="ECO:0000256" key="5">
    <source>
        <dbReference type="ARBA" id="ARBA00022741"/>
    </source>
</evidence>
<feature type="domain" description="Cytidyltransferase-like" evidence="8">
    <location>
        <begin position="17"/>
        <end position="182"/>
    </location>
</feature>
<dbReference type="InterPro" id="IPR004821">
    <property type="entry name" value="Cyt_trans-like"/>
</dbReference>
<dbReference type="SUPFAM" id="SSF52374">
    <property type="entry name" value="Nucleotidylyl transferase"/>
    <property type="match status" value="1"/>
</dbReference>
<keyword evidence="6" id="KW-0067">ATP-binding</keyword>
<keyword evidence="5" id="KW-0547">Nucleotide-binding</keyword>
<keyword evidence="3 9" id="KW-0808">Transferase</keyword>